<evidence type="ECO:0000313" key="1">
    <source>
        <dbReference type="EMBL" id="KAJ9076043.1"/>
    </source>
</evidence>
<gene>
    <name evidence="1" type="ORF">DSO57_1029925</name>
</gene>
<keyword evidence="2" id="KW-1185">Reference proteome</keyword>
<comment type="caution">
    <text evidence="1">The sequence shown here is derived from an EMBL/GenBank/DDBJ whole genome shotgun (WGS) entry which is preliminary data.</text>
</comment>
<dbReference type="Proteomes" id="UP001165960">
    <property type="component" value="Unassembled WGS sequence"/>
</dbReference>
<reference evidence="1" key="1">
    <citation type="submission" date="2022-04" db="EMBL/GenBank/DDBJ databases">
        <title>Genome of the entomopathogenic fungus Entomophthora muscae.</title>
        <authorList>
            <person name="Elya C."/>
            <person name="Lovett B.R."/>
            <person name="Lee E."/>
            <person name="Macias A.M."/>
            <person name="Hajek A.E."/>
            <person name="De Bivort B.L."/>
            <person name="Kasson M.T."/>
            <person name="De Fine Licht H.H."/>
            <person name="Stajich J.E."/>
        </authorList>
    </citation>
    <scope>NUCLEOTIDE SEQUENCE</scope>
    <source>
        <strain evidence="1">Berkeley</strain>
    </source>
</reference>
<name>A0ACC2TMY7_9FUNG</name>
<organism evidence="1 2">
    <name type="scientific">Entomophthora muscae</name>
    <dbReference type="NCBI Taxonomy" id="34485"/>
    <lineage>
        <taxon>Eukaryota</taxon>
        <taxon>Fungi</taxon>
        <taxon>Fungi incertae sedis</taxon>
        <taxon>Zoopagomycota</taxon>
        <taxon>Entomophthoromycotina</taxon>
        <taxon>Entomophthoromycetes</taxon>
        <taxon>Entomophthorales</taxon>
        <taxon>Entomophthoraceae</taxon>
        <taxon>Entomophthora</taxon>
    </lineage>
</organism>
<dbReference type="EMBL" id="QTSX02002331">
    <property type="protein sequence ID" value="KAJ9076043.1"/>
    <property type="molecule type" value="Genomic_DNA"/>
</dbReference>
<protein>
    <submittedName>
        <fullName evidence="1">Uncharacterized protein</fullName>
    </submittedName>
</protein>
<sequence length="715" mass="78915">MSQEYPVKGREPSNLQASSQEKSPYQSSASGSFEDDESDTSPIGHQFKFLRSATEELTFDDCIAGLDTGLARARDSNLAEALTDLSDLGNFLSELENLDFKSFKPTRSSRLSIALVDDPQDDQPLSRLAPTPKKETPTPLEEAKIEAAKKKLQTANLKKITTKIYLESAKNHQTVQLTSFSTPELVIEGLIEIKKLADNKEWVMTEIHETFGVSRALKPWESILDVIEPWESDSPNALLIKPRQGEILTPEVSRDSPFMEGWLQVEVRKGKWEKRYAVLKRATLYTAKSDNMSGASAICTLQNFEAFTLMQPRPKAPKRPLFALKSQQSIMLFERPEEDYIHFFACSSVASQDDWVRALRHSRSWAQYSAFVTRPTPFSPFVDDSLVKSNITGLQVDTGRFEELENPKAHGSSLLTKNNAGGIAGRLFRLVLTGDQGKTDIDRVVGAKALPDVFAEGSLLSKPIKTEEQDLTSSSTEEEVFKGGSLLSRGAATHSAAKDMSPTATEFQPNSLLNSLKPRNAKPQPLALPTKSGPLLQLQSKDAGMFQNGTLLHGSQPQHPISPRPQIHSQLSPSNHRNTSPTSPRHDAIPRSPNRHRPQRSPTTPLMGAGNQYSKIHRSGSFKGKDHSDDDDDDVPLKVSIKSPRKPPNSSPGLSKIQLGLSKPKEMFSQGSLLSRPSKQTAAPSGPLLQLPGKPEQNHTSQIKKQNLKPLISFK</sequence>
<proteinExistence type="predicted"/>
<evidence type="ECO:0000313" key="2">
    <source>
        <dbReference type="Proteomes" id="UP001165960"/>
    </source>
</evidence>
<accession>A0ACC2TMY7</accession>